<dbReference type="KEGG" id="mmau:NCTC10168_00173"/>
<evidence type="ECO:0000313" key="2">
    <source>
        <dbReference type="Proteomes" id="UP000290243"/>
    </source>
</evidence>
<dbReference type="AlphaFoldDB" id="A0A449B3U7"/>
<gene>
    <name evidence="1" type="ORF">NCTC10168_00173</name>
</gene>
<evidence type="ECO:0000313" key="1">
    <source>
        <dbReference type="EMBL" id="VEU75256.1"/>
    </source>
</evidence>
<dbReference type="EMBL" id="LR215037">
    <property type="protein sequence ID" value="VEU75256.1"/>
    <property type="molecule type" value="Genomic_DNA"/>
</dbReference>
<name>A0A449B3U7_9BACT</name>
<dbReference type="RefSeq" id="WP_129646199.1">
    <property type="nucleotide sequence ID" value="NZ_LR215037.1"/>
</dbReference>
<evidence type="ECO:0008006" key="3">
    <source>
        <dbReference type="Google" id="ProtNLM"/>
    </source>
</evidence>
<organism evidence="1 2">
    <name type="scientific">Mycoplasmopsis maculosa</name>
    <dbReference type="NCBI Taxonomy" id="114885"/>
    <lineage>
        <taxon>Bacteria</taxon>
        <taxon>Bacillati</taxon>
        <taxon>Mycoplasmatota</taxon>
        <taxon>Mycoplasmoidales</taxon>
        <taxon>Metamycoplasmataceae</taxon>
        <taxon>Mycoplasmopsis</taxon>
    </lineage>
</organism>
<reference evidence="1 2" key="1">
    <citation type="submission" date="2019-01" db="EMBL/GenBank/DDBJ databases">
        <authorList>
            <consortium name="Pathogen Informatics"/>
        </authorList>
    </citation>
    <scope>NUCLEOTIDE SEQUENCE [LARGE SCALE GENOMIC DNA]</scope>
    <source>
        <strain evidence="1 2">NCTC10168</strain>
    </source>
</reference>
<protein>
    <recommendedName>
        <fullName evidence="3">Core-binding (CB) domain-containing protein</fullName>
    </recommendedName>
</protein>
<sequence length="136" mass="16881">MNKFNLSELKEKYFDYLKNRDLKKQTLKMYKIILKEIDGYYTKDEFFLHANKIINNSNLRNNTKALRCRIFLAFTNKIKEFTNEFWDDSKIKRKKAEQTRIAYTDSEINLLLDELKYFNNIKFEYIFNFYYWQELE</sequence>
<proteinExistence type="predicted"/>
<accession>A0A449B3U7</accession>
<dbReference type="Proteomes" id="UP000290243">
    <property type="component" value="Chromosome"/>
</dbReference>
<keyword evidence="2" id="KW-1185">Reference proteome</keyword>